<comment type="caution">
    <text evidence="2">The sequence shown here is derived from an EMBL/GenBank/DDBJ whole genome shotgun (WGS) entry which is preliminary data.</text>
</comment>
<dbReference type="Proteomes" id="UP000738325">
    <property type="component" value="Unassembled WGS sequence"/>
</dbReference>
<dbReference type="SUPFAM" id="SSF52113">
    <property type="entry name" value="BRCT domain"/>
    <property type="match status" value="1"/>
</dbReference>
<gene>
    <name evidence="2" type="ORF">BGZ99_001801</name>
</gene>
<name>A0A9P6UIS0_9FUNG</name>
<dbReference type="OrthoDB" id="2444581at2759"/>
<dbReference type="InterPro" id="IPR001357">
    <property type="entry name" value="BRCT_dom"/>
</dbReference>
<dbReference type="PROSITE" id="PS50172">
    <property type="entry name" value="BRCT"/>
    <property type="match status" value="1"/>
</dbReference>
<sequence length="172" mass="19200">TPNESNDGSIIPANYFDKSAEPYGENTVYWVDVEGREKKRALLESLGYKTVKPTATESSIEDSRLAALSHYMDSQRGGRLCFLMTGISIADRTLFRKTIMELGGEVLEDVNDDHDQWQQRCTHLITNGNNPPRTAKLVIAKACKAIIVNKGFMIASAEQRAFVDEGPYRVNV</sequence>
<proteinExistence type="predicted"/>
<keyword evidence="3" id="KW-1185">Reference proteome</keyword>
<dbReference type="AlphaFoldDB" id="A0A9P6UIS0"/>
<evidence type="ECO:0000313" key="2">
    <source>
        <dbReference type="EMBL" id="KAG0306303.1"/>
    </source>
</evidence>
<feature type="domain" description="BRCT" evidence="1">
    <location>
        <begin position="79"/>
        <end position="170"/>
    </location>
</feature>
<organism evidence="2 3">
    <name type="scientific">Dissophora globulifera</name>
    <dbReference type="NCBI Taxonomy" id="979702"/>
    <lineage>
        <taxon>Eukaryota</taxon>
        <taxon>Fungi</taxon>
        <taxon>Fungi incertae sedis</taxon>
        <taxon>Mucoromycota</taxon>
        <taxon>Mortierellomycotina</taxon>
        <taxon>Mortierellomycetes</taxon>
        <taxon>Mortierellales</taxon>
        <taxon>Mortierellaceae</taxon>
        <taxon>Dissophora</taxon>
    </lineage>
</organism>
<dbReference type="Gene3D" id="3.40.50.10190">
    <property type="entry name" value="BRCT domain"/>
    <property type="match status" value="1"/>
</dbReference>
<dbReference type="EMBL" id="JAAAIP010001482">
    <property type="protein sequence ID" value="KAG0306303.1"/>
    <property type="molecule type" value="Genomic_DNA"/>
</dbReference>
<evidence type="ECO:0000259" key="1">
    <source>
        <dbReference type="PROSITE" id="PS50172"/>
    </source>
</evidence>
<protein>
    <recommendedName>
        <fullName evidence="1">BRCT domain-containing protein</fullName>
    </recommendedName>
</protein>
<dbReference type="InterPro" id="IPR036420">
    <property type="entry name" value="BRCT_dom_sf"/>
</dbReference>
<dbReference type="Pfam" id="PF00533">
    <property type="entry name" value="BRCT"/>
    <property type="match status" value="1"/>
</dbReference>
<feature type="non-terminal residue" evidence="2">
    <location>
        <position position="1"/>
    </location>
</feature>
<reference evidence="2" key="1">
    <citation type="journal article" date="2020" name="Fungal Divers.">
        <title>Resolving the Mortierellaceae phylogeny through synthesis of multi-gene phylogenetics and phylogenomics.</title>
        <authorList>
            <person name="Vandepol N."/>
            <person name="Liber J."/>
            <person name="Desiro A."/>
            <person name="Na H."/>
            <person name="Kennedy M."/>
            <person name="Barry K."/>
            <person name="Grigoriev I.V."/>
            <person name="Miller A.N."/>
            <person name="O'Donnell K."/>
            <person name="Stajich J.E."/>
            <person name="Bonito G."/>
        </authorList>
    </citation>
    <scope>NUCLEOTIDE SEQUENCE</scope>
    <source>
        <strain evidence="2">REB-010B</strain>
    </source>
</reference>
<accession>A0A9P6UIS0</accession>
<evidence type="ECO:0000313" key="3">
    <source>
        <dbReference type="Proteomes" id="UP000738325"/>
    </source>
</evidence>